<comment type="similarity">
    <text evidence="1">Belongs to the GTP cyclohydrolase I type 2/NIF3 family.</text>
</comment>
<dbReference type="InterPro" id="IPR002678">
    <property type="entry name" value="DUF34/NIF3"/>
</dbReference>
<evidence type="ECO:0000256" key="2">
    <source>
        <dbReference type="ARBA" id="ARBA00011643"/>
    </source>
</evidence>
<dbReference type="EMBL" id="BAAAUV010000009">
    <property type="protein sequence ID" value="GAA3218120.1"/>
    <property type="molecule type" value="Genomic_DNA"/>
</dbReference>
<organism evidence="5 6">
    <name type="scientific">Actinocorallia longicatena</name>
    <dbReference type="NCBI Taxonomy" id="111803"/>
    <lineage>
        <taxon>Bacteria</taxon>
        <taxon>Bacillati</taxon>
        <taxon>Actinomycetota</taxon>
        <taxon>Actinomycetes</taxon>
        <taxon>Streptosporangiales</taxon>
        <taxon>Thermomonosporaceae</taxon>
        <taxon>Actinocorallia</taxon>
    </lineage>
</organism>
<comment type="subunit">
    <text evidence="2">Homohexamer.</text>
</comment>
<comment type="caution">
    <text evidence="5">The sequence shown here is derived from an EMBL/GenBank/DDBJ whole genome shotgun (WGS) entry which is preliminary data.</text>
</comment>
<dbReference type="PANTHER" id="PTHR13799">
    <property type="entry name" value="NGG1 INTERACTING FACTOR 3"/>
    <property type="match status" value="1"/>
</dbReference>
<accession>A0ABP6QFE3</accession>
<keyword evidence="4" id="KW-0479">Metal-binding</keyword>
<name>A0ABP6QFE3_9ACTN</name>
<dbReference type="Proteomes" id="UP001501237">
    <property type="component" value="Unassembled WGS sequence"/>
</dbReference>
<evidence type="ECO:0000313" key="5">
    <source>
        <dbReference type="EMBL" id="GAA3218120.1"/>
    </source>
</evidence>
<evidence type="ECO:0000256" key="1">
    <source>
        <dbReference type="ARBA" id="ARBA00006964"/>
    </source>
</evidence>
<evidence type="ECO:0000256" key="4">
    <source>
        <dbReference type="ARBA" id="ARBA00022723"/>
    </source>
</evidence>
<keyword evidence="6" id="KW-1185">Reference proteome</keyword>
<protein>
    <recommendedName>
        <fullName evidence="3">GTP cyclohydrolase 1 type 2 homolog</fullName>
    </recommendedName>
</protein>
<dbReference type="Gene3D" id="3.40.1390.30">
    <property type="entry name" value="NIF3 (NGG1p interacting factor 3)-like"/>
    <property type="match status" value="2"/>
</dbReference>
<gene>
    <name evidence="5" type="ORF">GCM10010468_41390</name>
</gene>
<reference evidence="6" key="1">
    <citation type="journal article" date="2019" name="Int. J. Syst. Evol. Microbiol.">
        <title>The Global Catalogue of Microorganisms (GCM) 10K type strain sequencing project: providing services to taxonomists for standard genome sequencing and annotation.</title>
        <authorList>
            <consortium name="The Broad Institute Genomics Platform"/>
            <consortium name="The Broad Institute Genome Sequencing Center for Infectious Disease"/>
            <person name="Wu L."/>
            <person name="Ma J."/>
        </authorList>
    </citation>
    <scope>NUCLEOTIDE SEQUENCE [LARGE SCALE GENOMIC DNA]</scope>
    <source>
        <strain evidence="6">JCM 9377</strain>
    </source>
</reference>
<evidence type="ECO:0000256" key="3">
    <source>
        <dbReference type="ARBA" id="ARBA00022112"/>
    </source>
</evidence>
<dbReference type="SUPFAM" id="SSF102705">
    <property type="entry name" value="NIF3 (NGG1p interacting factor 3)-like"/>
    <property type="match status" value="1"/>
</dbReference>
<dbReference type="Pfam" id="PF01784">
    <property type="entry name" value="DUF34_NIF3"/>
    <property type="match status" value="1"/>
</dbReference>
<proteinExistence type="inferred from homology"/>
<evidence type="ECO:0000313" key="6">
    <source>
        <dbReference type="Proteomes" id="UP001501237"/>
    </source>
</evidence>
<dbReference type="InterPro" id="IPR036069">
    <property type="entry name" value="DUF34/NIF3_sf"/>
</dbReference>
<dbReference type="NCBIfam" id="TIGR00486">
    <property type="entry name" value="YbgI_SA1388"/>
    <property type="match status" value="1"/>
</dbReference>
<dbReference type="PANTHER" id="PTHR13799:SF14">
    <property type="entry name" value="GTP CYCLOHYDROLASE 1 TYPE 2 HOMOLOG"/>
    <property type="match status" value="1"/>
</dbReference>
<sequence length="276" mass="29349">MRNHDNLRDVRLSELIQMIEGRFEPVWAESWDAVGLVCGDPDAEISSVLLAVDPVAEVIDEALTGGAELVITHHPLFLRGVNSVAATTPKGRTVHRMIRAGAALYTAHTNADVAAPGVSDALARAVGLTGPLRPLRPSQDDPRRGLGRIGELDRAVPLREFTARAAAGLPKTSWGVRAAGDPERPVRTVAVCGGAGDSLIETARAAGADVYLTSDLRHHPVSESLATGPMALVDAAHWATEWPWLVDLSAFLDPVVKTRISTLVTDAWSHAVEGVQ</sequence>